<evidence type="ECO:0000313" key="2">
    <source>
        <dbReference type="EMBL" id="MFD0797610.1"/>
    </source>
</evidence>
<dbReference type="Proteomes" id="UP001597012">
    <property type="component" value="Unassembled WGS sequence"/>
</dbReference>
<dbReference type="EMBL" id="JBHTHY010000006">
    <property type="protein sequence ID" value="MFD0797610.1"/>
    <property type="molecule type" value="Genomic_DNA"/>
</dbReference>
<gene>
    <name evidence="2" type="ORF">ACFQZJ_09070</name>
</gene>
<proteinExistence type="predicted"/>
<accession>A0ABW3B3B2</accession>
<evidence type="ECO:0000256" key="1">
    <source>
        <dbReference type="SAM" id="SignalP"/>
    </source>
</evidence>
<evidence type="ECO:0008006" key="4">
    <source>
        <dbReference type="Google" id="ProtNLM"/>
    </source>
</evidence>
<organism evidence="2 3">
    <name type="scientific">Maribacter chungangensis</name>
    <dbReference type="NCBI Taxonomy" id="1069117"/>
    <lineage>
        <taxon>Bacteria</taxon>
        <taxon>Pseudomonadati</taxon>
        <taxon>Bacteroidota</taxon>
        <taxon>Flavobacteriia</taxon>
        <taxon>Flavobacteriales</taxon>
        <taxon>Flavobacteriaceae</taxon>
        <taxon>Maribacter</taxon>
    </lineage>
</organism>
<protein>
    <recommendedName>
        <fullName evidence="4">GLPGLI family protein</fullName>
    </recommendedName>
</protein>
<evidence type="ECO:0000313" key="3">
    <source>
        <dbReference type="Proteomes" id="UP001597012"/>
    </source>
</evidence>
<sequence>MKKTLIFLCCTLGFVFTMAAQGQKRDSLDGAVEKDEGPLVLKFEPKLDITANRKRTLFKQYRHRIDTMQISEKKKQRLLRNLYKDIYEGTFEKTQLSNTFFEDDMEY</sequence>
<feature type="signal peptide" evidence="1">
    <location>
        <begin position="1"/>
        <end position="19"/>
    </location>
</feature>
<feature type="chain" id="PRO_5045929757" description="GLPGLI family protein" evidence="1">
    <location>
        <begin position="20"/>
        <end position="107"/>
    </location>
</feature>
<keyword evidence="3" id="KW-1185">Reference proteome</keyword>
<reference evidence="3" key="1">
    <citation type="journal article" date="2019" name="Int. J. Syst. Evol. Microbiol.">
        <title>The Global Catalogue of Microorganisms (GCM) 10K type strain sequencing project: providing services to taxonomists for standard genome sequencing and annotation.</title>
        <authorList>
            <consortium name="The Broad Institute Genomics Platform"/>
            <consortium name="The Broad Institute Genome Sequencing Center for Infectious Disease"/>
            <person name="Wu L."/>
            <person name="Ma J."/>
        </authorList>
    </citation>
    <scope>NUCLEOTIDE SEQUENCE [LARGE SCALE GENOMIC DNA]</scope>
    <source>
        <strain evidence="3">CCUG 61948</strain>
    </source>
</reference>
<keyword evidence="1" id="KW-0732">Signal</keyword>
<name>A0ABW3B3B2_9FLAO</name>
<comment type="caution">
    <text evidence="2">The sequence shown here is derived from an EMBL/GenBank/DDBJ whole genome shotgun (WGS) entry which is preliminary data.</text>
</comment>
<dbReference type="RefSeq" id="WP_379934020.1">
    <property type="nucleotide sequence ID" value="NZ_JBHTHY010000006.1"/>
</dbReference>